<dbReference type="OrthoDB" id="4558186at2"/>
<evidence type="ECO:0000313" key="2">
    <source>
        <dbReference type="Proteomes" id="UP000255355"/>
    </source>
</evidence>
<dbReference type="STRING" id="1210089.GCA_001613165_00406"/>
<dbReference type="Proteomes" id="UP000255355">
    <property type="component" value="Unassembled WGS sequence"/>
</dbReference>
<protein>
    <submittedName>
        <fullName evidence="1">Uncharacterized protein</fullName>
    </submittedName>
</protein>
<keyword evidence="2" id="KW-1185">Reference proteome</keyword>
<dbReference type="RefSeq" id="WP_147288917.1">
    <property type="nucleotide sequence ID" value="NZ_QQAZ01000003.1"/>
</dbReference>
<dbReference type="AlphaFoldDB" id="A0A370H9X3"/>
<name>A0A370H9X3_9NOCA</name>
<gene>
    <name evidence="1" type="ORF">DFR68_103428</name>
</gene>
<proteinExistence type="predicted"/>
<sequence>MYAPPSDARDRWLMDSRDCAHEPADLTYDRARFILAVHAGHGGRCRQYLAAAAYCFRRTGER</sequence>
<comment type="caution">
    <text evidence="1">The sequence shown here is derived from an EMBL/GenBank/DDBJ whole genome shotgun (WGS) entry which is preliminary data.</text>
</comment>
<accession>A0A370H9X3</accession>
<dbReference type="EMBL" id="QQAZ01000003">
    <property type="protein sequence ID" value="RDI53040.1"/>
    <property type="molecule type" value="Genomic_DNA"/>
</dbReference>
<reference evidence="1 2" key="1">
    <citation type="submission" date="2018-07" db="EMBL/GenBank/DDBJ databases">
        <title>Genomic Encyclopedia of Type Strains, Phase IV (KMG-IV): sequencing the most valuable type-strain genomes for metagenomic binning, comparative biology and taxonomic classification.</title>
        <authorList>
            <person name="Goeker M."/>
        </authorList>
    </citation>
    <scope>NUCLEOTIDE SEQUENCE [LARGE SCALE GENOMIC DNA]</scope>
    <source>
        <strain evidence="1 2">DSM 44952</strain>
    </source>
</reference>
<evidence type="ECO:0000313" key="1">
    <source>
        <dbReference type="EMBL" id="RDI53040.1"/>
    </source>
</evidence>
<organism evidence="1 2">
    <name type="scientific">Nocardia mexicana</name>
    <dbReference type="NCBI Taxonomy" id="279262"/>
    <lineage>
        <taxon>Bacteria</taxon>
        <taxon>Bacillati</taxon>
        <taxon>Actinomycetota</taxon>
        <taxon>Actinomycetes</taxon>
        <taxon>Mycobacteriales</taxon>
        <taxon>Nocardiaceae</taxon>
        <taxon>Nocardia</taxon>
    </lineage>
</organism>